<feature type="coiled-coil region" evidence="1">
    <location>
        <begin position="132"/>
        <end position="162"/>
    </location>
</feature>
<evidence type="ECO:0000313" key="2">
    <source>
        <dbReference type="EMBL" id="MFB9757838.1"/>
    </source>
</evidence>
<protein>
    <submittedName>
        <fullName evidence="2">Uncharacterized protein</fullName>
    </submittedName>
</protein>
<accession>A0ABV5WC42</accession>
<dbReference type="RefSeq" id="WP_379948088.1">
    <property type="nucleotide sequence ID" value="NZ_JBHMAF010000017.1"/>
</dbReference>
<keyword evidence="3" id="KW-1185">Reference proteome</keyword>
<dbReference type="EMBL" id="JBHMAF010000017">
    <property type="protein sequence ID" value="MFB9757838.1"/>
    <property type="molecule type" value="Genomic_DNA"/>
</dbReference>
<comment type="caution">
    <text evidence="2">The sequence shown here is derived from an EMBL/GenBank/DDBJ whole genome shotgun (WGS) entry which is preliminary data.</text>
</comment>
<reference evidence="2 3" key="1">
    <citation type="submission" date="2024-09" db="EMBL/GenBank/DDBJ databases">
        <authorList>
            <person name="Sun Q."/>
            <person name="Mori K."/>
        </authorList>
    </citation>
    <scope>NUCLEOTIDE SEQUENCE [LARGE SCALE GENOMIC DNA]</scope>
    <source>
        <strain evidence="2 3">JCM 11201</strain>
    </source>
</reference>
<sequence>MGVFINRDNHPNIYKSNQTIYTSNQEIVRRNALTELMNEQQKATMTLIQAIAELNMRYEQLEEKQSNKWNHIQNQMNSLTANSRQREAFEGQLMQQLHRLEEKSIGLQSLLEHEGQVKQSLLEQVDLLHESNREIASRLEKNEATNEQLELQLNEQLELQKDVVDTLTNQEEVQAGMLKRLDNQEALTEKISRQLNHLRSIIFERTNYLATKLEDGYKLTSSYVYKFMTGSDQPLTFSLMNNKKKEKEKQKHSD</sequence>
<proteinExistence type="predicted"/>
<dbReference type="Proteomes" id="UP001589609">
    <property type="component" value="Unassembled WGS sequence"/>
</dbReference>
<evidence type="ECO:0000256" key="1">
    <source>
        <dbReference type="SAM" id="Coils"/>
    </source>
</evidence>
<organism evidence="2 3">
    <name type="scientific">Ectobacillus funiculus</name>
    <dbReference type="NCBI Taxonomy" id="137993"/>
    <lineage>
        <taxon>Bacteria</taxon>
        <taxon>Bacillati</taxon>
        <taxon>Bacillota</taxon>
        <taxon>Bacilli</taxon>
        <taxon>Bacillales</taxon>
        <taxon>Bacillaceae</taxon>
        <taxon>Ectobacillus</taxon>
    </lineage>
</organism>
<evidence type="ECO:0000313" key="3">
    <source>
        <dbReference type="Proteomes" id="UP001589609"/>
    </source>
</evidence>
<gene>
    <name evidence="2" type="ORF">ACFFMS_04675</name>
</gene>
<name>A0ABV5WC42_9BACI</name>
<keyword evidence="1" id="KW-0175">Coiled coil</keyword>